<dbReference type="Pfam" id="PF14833">
    <property type="entry name" value="NAD_binding_11"/>
    <property type="match status" value="2"/>
</dbReference>
<dbReference type="Gene3D" id="3.40.50.720">
    <property type="entry name" value="NAD(P)-binding Rossmann-like Domain"/>
    <property type="match status" value="2"/>
</dbReference>
<keyword evidence="7" id="KW-0326">Glycosidase</keyword>
<dbReference type="SUPFAM" id="SSF48179">
    <property type="entry name" value="6-phosphogluconate dehydrogenase C-terminal domain-like"/>
    <property type="match status" value="2"/>
</dbReference>
<comment type="similarity">
    <text evidence="2">Belongs to the glycosyl hydrolase 31 family.</text>
</comment>
<feature type="domain" description="6-phosphogluconate dehydrogenase NADP-binding" evidence="10">
    <location>
        <begin position="408"/>
        <end position="581"/>
    </location>
</feature>
<evidence type="ECO:0000259" key="9">
    <source>
        <dbReference type="Pfam" id="PF01055"/>
    </source>
</evidence>
<dbReference type="CDD" id="cd14752">
    <property type="entry name" value="GH31_N"/>
    <property type="match status" value="1"/>
</dbReference>
<dbReference type="Gene3D" id="1.10.1040.10">
    <property type="entry name" value="N-(1-d-carboxylethyl)-l-norvaline Dehydrogenase, domain 2"/>
    <property type="match status" value="2"/>
</dbReference>
<reference evidence="14" key="1">
    <citation type="submission" date="2022-02" db="EMBL/GenBank/DDBJ databases">
        <authorList>
            <person name="Henning P.M."/>
            <person name="McCubbin A.G."/>
            <person name="Shore J.S."/>
        </authorList>
    </citation>
    <scope>NUCLEOTIDE SEQUENCE</scope>
    <source>
        <strain evidence="14">F60SS</strain>
        <tissue evidence="14">Leaves</tissue>
    </source>
</reference>
<keyword evidence="4" id="KW-0732">Signal</keyword>
<dbReference type="InterPro" id="IPR030459">
    <property type="entry name" value="Glyco_hydro_31_CS"/>
</dbReference>
<dbReference type="Gene3D" id="3.20.20.80">
    <property type="entry name" value="Glycosidases"/>
    <property type="match status" value="1"/>
</dbReference>
<dbReference type="FunFam" id="3.20.20.80:FF:000016">
    <property type="entry name" value="Maltase-glucoamylase, intestinal"/>
    <property type="match status" value="1"/>
</dbReference>
<dbReference type="SUPFAM" id="SSF51735">
    <property type="entry name" value="NAD(P)-binding Rossmann-fold domains"/>
    <property type="match status" value="2"/>
</dbReference>
<dbReference type="InterPro" id="IPR013328">
    <property type="entry name" value="6PGD_dom2"/>
</dbReference>
<protein>
    <recommendedName>
        <fullName evidence="3">alpha-glucosidase</fullName>
        <ecNumber evidence="3">3.2.1.20</ecNumber>
    </recommendedName>
    <alternativeName>
        <fullName evidence="8">Maltase</fullName>
    </alternativeName>
</protein>
<dbReference type="SUPFAM" id="SSF51445">
    <property type="entry name" value="(Trans)glycosidases"/>
    <property type="match status" value="1"/>
</dbReference>
<reference evidence="14" key="2">
    <citation type="journal article" date="2023" name="Plants (Basel)">
        <title>Annotation of the Turnera subulata (Passifloraceae) Draft Genome Reveals the S-Locus Evolved after the Divergence of Turneroideae from Passifloroideae in a Stepwise Manner.</title>
        <authorList>
            <person name="Henning P.M."/>
            <person name="Roalson E.H."/>
            <person name="Mir W."/>
            <person name="McCubbin A.G."/>
            <person name="Shore J.S."/>
        </authorList>
    </citation>
    <scope>NUCLEOTIDE SEQUENCE</scope>
    <source>
        <strain evidence="14">F60SS</strain>
    </source>
</reference>
<name>A0A9Q0FF47_9ROSI</name>
<dbReference type="EMBL" id="JAKUCV010005669">
    <property type="protein sequence ID" value="KAJ4830333.1"/>
    <property type="molecule type" value="Genomic_DNA"/>
</dbReference>
<evidence type="ECO:0000259" key="12">
    <source>
        <dbReference type="Pfam" id="PF14833"/>
    </source>
</evidence>
<comment type="catalytic activity">
    <reaction evidence="1">
        <text>Hydrolysis of terminal, non-reducing (1-&gt;4)-linked alpha-D-glucose residues with release of alpha-D-glucose.</text>
        <dbReference type="EC" id="3.2.1.20"/>
    </reaction>
</comment>
<dbReference type="Gene3D" id="2.60.40.1760">
    <property type="entry name" value="glycosyl hydrolase (family 31)"/>
    <property type="match status" value="1"/>
</dbReference>
<evidence type="ECO:0000256" key="2">
    <source>
        <dbReference type="ARBA" id="ARBA00007806"/>
    </source>
</evidence>
<evidence type="ECO:0000256" key="6">
    <source>
        <dbReference type="ARBA" id="ARBA00023180"/>
    </source>
</evidence>
<feature type="domain" description="Glycoside hydrolase family 31 N-terminal" evidence="11">
    <location>
        <begin position="827"/>
        <end position="1011"/>
    </location>
</feature>
<dbReference type="PANTHER" id="PTHR22762:SF133">
    <property type="entry name" value="P-TYPE DOMAIN-CONTAINING PROTEIN"/>
    <property type="match status" value="1"/>
</dbReference>
<dbReference type="GO" id="GO:0005975">
    <property type="term" value="P:carbohydrate metabolic process"/>
    <property type="evidence" value="ECO:0007669"/>
    <property type="project" value="InterPro"/>
</dbReference>
<dbReference type="InterPro" id="IPR008927">
    <property type="entry name" value="6-PGluconate_DH-like_C_sf"/>
</dbReference>
<dbReference type="Pfam" id="PF13802">
    <property type="entry name" value="Gal_mutarotas_2"/>
    <property type="match status" value="1"/>
</dbReference>
<dbReference type="GO" id="GO:0030246">
    <property type="term" value="F:carbohydrate binding"/>
    <property type="evidence" value="ECO:0007669"/>
    <property type="project" value="InterPro"/>
</dbReference>
<evidence type="ECO:0000256" key="1">
    <source>
        <dbReference type="ARBA" id="ARBA00001657"/>
    </source>
</evidence>
<dbReference type="PROSITE" id="PS00707">
    <property type="entry name" value="GLYCOSYL_HYDROL_F31_2"/>
    <property type="match status" value="1"/>
</dbReference>
<feature type="domain" description="Glycosyl hydrolase family 31 C-terminal" evidence="13">
    <location>
        <begin position="1410"/>
        <end position="1499"/>
    </location>
</feature>
<proteinExistence type="inferred from homology"/>
<evidence type="ECO:0000313" key="14">
    <source>
        <dbReference type="EMBL" id="KAJ4830333.1"/>
    </source>
</evidence>
<dbReference type="InterPro" id="IPR030458">
    <property type="entry name" value="Glyco_hydro_31_AS"/>
</dbReference>
<dbReference type="InterPro" id="IPR017853">
    <property type="entry name" value="GH"/>
</dbReference>
<evidence type="ECO:0000259" key="13">
    <source>
        <dbReference type="Pfam" id="PF21365"/>
    </source>
</evidence>
<dbReference type="Pfam" id="PF03446">
    <property type="entry name" value="NAD_binding_2"/>
    <property type="match status" value="2"/>
</dbReference>
<dbReference type="Pfam" id="PF21365">
    <property type="entry name" value="Glyco_hydro_31_3rd"/>
    <property type="match status" value="1"/>
</dbReference>
<sequence>MAFHCAATDKSMKLQELTCNFGRISYSHDRRGSRFQNLYLAHSFDFGLNLHARFSARPLRPSSFKSKVVVPPLMAFQGGRGGGCGGDLGVVGFVGLDEPSLEMAASLLGSGYKVQAFQEEGTLVDEFLNIGGIGCASPIEAGKDVAALIVLVTCEDEIHNLIYGEQGILKGMPRGAIIIVRSTIVPASIRNLEKTLAEDTAVYLVDAYVCRGASDLSNGRIMITSSGRSEAVEKARPILSAMCEKLFIFEGEAGAGSKIKMVNELLQEIHLVSSVEAICLAAEVGIHPWIFYDIVANASGNSWVFKNHAPGYLRGDSKVHSYGTLIQNLGVILDMARSLAFPLPLLATAQQQLILGFSYGCRDGNNVALVKVWDNIVGAHVKKAASAEIYSPEQRAIQITAKAADVKRIGFIGLGAMGLRMATHLLKSNFHVLGYDVIPYSFYHYKYLIMQLKIMKDHAHFVFSRNLKLLLIGNSPADVSKDIDVILIMVTIEAQVEAVLYGNQGAVSALPSGATIIISSTLSPGFLSQLERRVKDEGKDLKLVDAPVTGGVRGASNGTLTIMASGSDEALHCSASVLSDIHLNIIMPFSSVKNCLKVTVPLSPSVKLSTALSQKLYLFKGGCGAGSGVKMVNQLLAGVNLVAAAEAMAFGARLGLNTRMLFDFISNSGGSSWMFGDRVPHMLDNDYAPCSVLDTLVKDLGIVTRECSSRNIPVPMATIAHQLFLAGSAAGWGRLDDASIVKNMEGKRHKHKQKASIPHCQLLLFSAILFFHGIPLSYGQDQPAGFGYSVSSVAQDVQGKSLTANLTVTNASSVYGPDIQNLSLTATLETNNRLRVRITDANNQRWEVPQEVIDRQSPNPPNTSALVINEATQGNSTILSDPNSDLVFTLNNTTPFGFLVTRKSTGEVLFDTSPNPSDSNSVLVFKDQYLQLSSALPRDRSSLYGLGEHTKSTFKLQADQQTLTLWAADIPSASTNVNLYGSHPFYLDVRSQTPDGKTPAGQSHGVLLLNSNGMDIVYGGDRITYKVLGGIIDLYFFAGPAPDAVVQQYTELIGRPAPMPYWSFGFHQCRYGYMNVSDLEGVVAGYANASIPLETMWTDIDYMDAYKDFTFDPVNFPLDRMKTFVDNLHQNGQKYVVIVDPGISVNSSYETYNRGLQADIYIKHNGSNYLGKVWPGDVYFPDFFNPSSGPYWTNEIKLFHDQLPVDGLWIDMNEIANFITSPSDQNSTFDNPPYRFNNGKNINDRTAPVTSLHYGNITEYNVHNLFGHMESIATHAALLNVTGKRPFVLSRSTFVGTGKYAAHWTGDNAASWDGLAFSIPSVLNFGLFGIPMVGADICGFLGGSNEELCRRWIQVGAFYPFARDHANKNSPRQELYVWQSVADSARKVLGLRYQMLPYFYTLMYEAHINGTPIARPVFFSFPQDTNTYGLSTQFLVGKGVMVSPVVSQGAVSVDAYFPAGNWFDLFNYSNSLAVDSGKTITLDAPSDHINVHIREGNILALQGAANTTVEARKTEFQLLVVVSGAGNSTGELFLDDGESVEMGGDGGQWTFVQFTGGLAGNGSVAVSSSVTNGDFAVSQNWIISKVSFIGIQKTQGQFSILEKTGLSLPVGQPFSLQFQV</sequence>
<dbReference type="Proteomes" id="UP001141552">
    <property type="component" value="Unassembled WGS sequence"/>
</dbReference>
<dbReference type="PANTHER" id="PTHR22762">
    <property type="entry name" value="ALPHA-GLUCOSIDASE"/>
    <property type="match status" value="1"/>
</dbReference>
<dbReference type="SUPFAM" id="SSF51011">
    <property type="entry name" value="Glycosyl hydrolase domain"/>
    <property type="match status" value="1"/>
</dbReference>
<evidence type="ECO:0000313" key="15">
    <source>
        <dbReference type="Proteomes" id="UP001141552"/>
    </source>
</evidence>
<dbReference type="InterPro" id="IPR011013">
    <property type="entry name" value="Gal_mutarotase_sf_dom"/>
</dbReference>
<dbReference type="InterPro" id="IPR006115">
    <property type="entry name" value="6PGDH_NADP-bd"/>
</dbReference>
<comment type="caution">
    <text evidence="14">The sequence shown here is derived from an EMBL/GenBank/DDBJ whole genome shotgun (WGS) entry which is preliminary data.</text>
</comment>
<dbReference type="InterPro" id="IPR029154">
    <property type="entry name" value="HIBADH-like_NADP-bd"/>
</dbReference>
<dbReference type="EC" id="3.2.1.20" evidence="3"/>
<dbReference type="InterPro" id="IPR025887">
    <property type="entry name" value="Glyco_hydro_31_N_dom"/>
</dbReference>
<feature type="domain" description="3-hydroxyisobutyrate dehydrogenase-like NAD-binding" evidence="12">
    <location>
        <begin position="254"/>
        <end position="372"/>
    </location>
</feature>
<accession>A0A9Q0FF47</accession>
<dbReference type="CDD" id="cd06602">
    <property type="entry name" value="GH31_MGAM_SI_GAA"/>
    <property type="match status" value="1"/>
</dbReference>
<dbReference type="Gene3D" id="2.60.40.1180">
    <property type="entry name" value="Golgi alpha-mannosidase II"/>
    <property type="match status" value="2"/>
</dbReference>
<dbReference type="GO" id="GO:0050661">
    <property type="term" value="F:NADP binding"/>
    <property type="evidence" value="ECO:0007669"/>
    <property type="project" value="InterPro"/>
</dbReference>
<feature type="domain" description="6-phosphogluconate dehydrogenase NADP-binding" evidence="10">
    <location>
        <begin position="91"/>
        <end position="247"/>
    </location>
</feature>
<dbReference type="InterPro" id="IPR000322">
    <property type="entry name" value="Glyco_hydro_31_TIM"/>
</dbReference>
<keyword evidence="5" id="KW-0378">Hydrolase</keyword>
<dbReference type="SUPFAM" id="SSF74650">
    <property type="entry name" value="Galactose mutarotase-like"/>
    <property type="match status" value="1"/>
</dbReference>
<dbReference type="GO" id="GO:0016616">
    <property type="term" value="F:oxidoreductase activity, acting on the CH-OH group of donors, NAD or NADP as acceptor"/>
    <property type="evidence" value="ECO:0007669"/>
    <property type="project" value="UniProtKB-ARBA"/>
</dbReference>
<evidence type="ECO:0000256" key="4">
    <source>
        <dbReference type="ARBA" id="ARBA00022729"/>
    </source>
</evidence>
<evidence type="ECO:0000259" key="11">
    <source>
        <dbReference type="Pfam" id="PF13802"/>
    </source>
</evidence>
<dbReference type="InterPro" id="IPR013780">
    <property type="entry name" value="Glyco_hydro_b"/>
</dbReference>
<evidence type="ECO:0000256" key="8">
    <source>
        <dbReference type="ARBA" id="ARBA00041343"/>
    </source>
</evidence>
<dbReference type="GO" id="GO:0090599">
    <property type="term" value="F:alpha-glucosidase activity"/>
    <property type="evidence" value="ECO:0007669"/>
    <property type="project" value="UniProtKB-ARBA"/>
</dbReference>
<dbReference type="FunFam" id="2.60.40.1180:FF:000044">
    <property type="entry name" value="Alpha-glucosidase 1"/>
    <property type="match status" value="1"/>
</dbReference>
<feature type="domain" description="3-hydroxyisobutyrate dehydrogenase-like NAD-binding" evidence="12">
    <location>
        <begin position="624"/>
        <end position="742"/>
    </location>
</feature>
<evidence type="ECO:0000256" key="3">
    <source>
        <dbReference type="ARBA" id="ARBA00012741"/>
    </source>
</evidence>
<dbReference type="GO" id="GO:0051287">
    <property type="term" value="F:NAD binding"/>
    <property type="evidence" value="ECO:0007669"/>
    <property type="project" value="InterPro"/>
</dbReference>
<dbReference type="InterPro" id="IPR048395">
    <property type="entry name" value="Glyco_hydro_31_C"/>
</dbReference>
<feature type="domain" description="Glycoside hydrolase family 31 TIM barrel" evidence="9">
    <location>
        <begin position="1056"/>
        <end position="1402"/>
    </location>
</feature>
<dbReference type="InterPro" id="IPR002204">
    <property type="entry name" value="3-OH-isobutyrate_DH-rel_CS"/>
</dbReference>
<dbReference type="Pfam" id="PF01055">
    <property type="entry name" value="Glyco_hydro_31_2nd"/>
    <property type="match status" value="1"/>
</dbReference>
<dbReference type="PROSITE" id="PS00129">
    <property type="entry name" value="GLYCOSYL_HYDROL_F31_1"/>
    <property type="match status" value="1"/>
</dbReference>
<dbReference type="OrthoDB" id="5839090at2759"/>
<keyword evidence="6" id="KW-0325">Glycoprotein</keyword>
<evidence type="ECO:0000256" key="7">
    <source>
        <dbReference type="ARBA" id="ARBA00023295"/>
    </source>
</evidence>
<gene>
    <name evidence="14" type="ORF">Tsubulata_041834</name>
</gene>
<organism evidence="14 15">
    <name type="scientific">Turnera subulata</name>
    <dbReference type="NCBI Taxonomy" id="218843"/>
    <lineage>
        <taxon>Eukaryota</taxon>
        <taxon>Viridiplantae</taxon>
        <taxon>Streptophyta</taxon>
        <taxon>Embryophyta</taxon>
        <taxon>Tracheophyta</taxon>
        <taxon>Spermatophyta</taxon>
        <taxon>Magnoliopsida</taxon>
        <taxon>eudicotyledons</taxon>
        <taxon>Gunneridae</taxon>
        <taxon>Pentapetalae</taxon>
        <taxon>rosids</taxon>
        <taxon>fabids</taxon>
        <taxon>Malpighiales</taxon>
        <taxon>Passifloraceae</taxon>
        <taxon>Turnera</taxon>
    </lineage>
</organism>
<keyword evidence="15" id="KW-1185">Reference proteome</keyword>
<evidence type="ECO:0000256" key="5">
    <source>
        <dbReference type="ARBA" id="ARBA00022801"/>
    </source>
</evidence>
<dbReference type="InterPro" id="IPR036291">
    <property type="entry name" value="NAD(P)-bd_dom_sf"/>
</dbReference>
<dbReference type="PROSITE" id="PS00895">
    <property type="entry name" value="3_HYDROXYISOBUT_DH"/>
    <property type="match status" value="1"/>
</dbReference>
<evidence type="ECO:0000259" key="10">
    <source>
        <dbReference type="Pfam" id="PF03446"/>
    </source>
</evidence>